<keyword evidence="5" id="KW-1185">Reference proteome</keyword>
<evidence type="ECO:0000256" key="1">
    <source>
        <dbReference type="ARBA" id="ARBA00022679"/>
    </source>
</evidence>
<dbReference type="PROSITE" id="PS51186">
    <property type="entry name" value="GNAT"/>
    <property type="match status" value="1"/>
</dbReference>
<accession>A0ABN3A0M7</accession>
<evidence type="ECO:0000256" key="2">
    <source>
        <dbReference type="ARBA" id="ARBA00023315"/>
    </source>
</evidence>
<comment type="caution">
    <text evidence="4">The sequence shown here is derived from an EMBL/GenBank/DDBJ whole genome shotgun (WGS) entry which is preliminary data.</text>
</comment>
<gene>
    <name evidence="4" type="ORF">GCM10009727_55240</name>
</gene>
<dbReference type="SUPFAM" id="SSF55729">
    <property type="entry name" value="Acyl-CoA N-acyltransferases (Nat)"/>
    <property type="match status" value="1"/>
</dbReference>
<evidence type="ECO:0000313" key="4">
    <source>
        <dbReference type="EMBL" id="GAA2150704.1"/>
    </source>
</evidence>
<reference evidence="4 5" key="1">
    <citation type="journal article" date="2019" name="Int. J. Syst. Evol. Microbiol.">
        <title>The Global Catalogue of Microorganisms (GCM) 10K type strain sequencing project: providing services to taxonomists for standard genome sequencing and annotation.</title>
        <authorList>
            <consortium name="The Broad Institute Genomics Platform"/>
            <consortium name="The Broad Institute Genome Sequencing Center for Infectious Disease"/>
            <person name="Wu L."/>
            <person name="Ma J."/>
        </authorList>
    </citation>
    <scope>NUCLEOTIDE SEQUENCE [LARGE SCALE GENOMIC DNA]</scope>
    <source>
        <strain evidence="4 5">JCM 13850</strain>
    </source>
</reference>
<organism evidence="4 5">
    <name type="scientific">Actinomadura napierensis</name>
    <dbReference type="NCBI Taxonomy" id="267854"/>
    <lineage>
        <taxon>Bacteria</taxon>
        <taxon>Bacillati</taxon>
        <taxon>Actinomycetota</taxon>
        <taxon>Actinomycetes</taxon>
        <taxon>Streptosporangiales</taxon>
        <taxon>Thermomonosporaceae</taxon>
        <taxon>Actinomadura</taxon>
    </lineage>
</organism>
<dbReference type="EMBL" id="BAAAMR010000055">
    <property type="protein sequence ID" value="GAA2150704.1"/>
    <property type="molecule type" value="Genomic_DNA"/>
</dbReference>
<evidence type="ECO:0000259" key="3">
    <source>
        <dbReference type="PROSITE" id="PS51186"/>
    </source>
</evidence>
<keyword evidence="1" id="KW-0808">Transferase</keyword>
<name>A0ABN3A0M7_9ACTN</name>
<dbReference type="InterPro" id="IPR000182">
    <property type="entry name" value="GNAT_dom"/>
</dbReference>
<dbReference type="InterPro" id="IPR016181">
    <property type="entry name" value="Acyl_CoA_acyltransferase"/>
</dbReference>
<dbReference type="PANTHER" id="PTHR43877">
    <property type="entry name" value="AMINOALKYLPHOSPHONATE N-ACETYLTRANSFERASE-RELATED-RELATED"/>
    <property type="match status" value="1"/>
</dbReference>
<sequence length="146" mass="16831">MIRYGQADEADDVLEFWKLAGEGTDRHDSSQGYLALIERDPHSLLVAEADGRMVGTLIAGWDGWRAHLYRLAVHPAYRRQGIARRLIERAELRFRDFGAFRADAMVLDANELAHHAWSTAGYHRQPQWGRWVKPLDAPRPDEQDQR</sequence>
<dbReference type="InterPro" id="IPR050832">
    <property type="entry name" value="Bact_Acetyltransf"/>
</dbReference>
<dbReference type="Pfam" id="PF00583">
    <property type="entry name" value="Acetyltransf_1"/>
    <property type="match status" value="1"/>
</dbReference>
<evidence type="ECO:0000313" key="5">
    <source>
        <dbReference type="Proteomes" id="UP001501020"/>
    </source>
</evidence>
<dbReference type="CDD" id="cd04301">
    <property type="entry name" value="NAT_SF"/>
    <property type="match status" value="1"/>
</dbReference>
<protein>
    <submittedName>
        <fullName evidence="4">GNAT family N-acetyltransferase</fullName>
    </submittedName>
</protein>
<feature type="domain" description="N-acetyltransferase" evidence="3">
    <location>
        <begin position="1"/>
        <end position="140"/>
    </location>
</feature>
<dbReference type="Proteomes" id="UP001501020">
    <property type="component" value="Unassembled WGS sequence"/>
</dbReference>
<proteinExistence type="predicted"/>
<dbReference type="Gene3D" id="3.40.630.30">
    <property type="match status" value="1"/>
</dbReference>
<keyword evidence="2" id="KW-0012">Acyltransferase</keyword>